<keyword evidence="4 11" id="KW-0138">CF(0)</keyword>
<evidence type="ECO:0000256" key="2">
    <source>
        <dbReference type="ARBA" id="ARBA00006810"/>
    </source>
</evidence>
<comment type="subcellular location">
    <subcellularLocation>
        <location evidence="11 12">Cell membrane</location>
        <topology evidence="11 12">Multi-pass membrane protein</topology>
    </subcellularLocation>
    <subcellularLocation>
        <location evidence="1">Membrane</location>
        <topology evidence="1">Multi-pass membrane protein</topology>
    </subcellularLocation>
</comment>
<keyword evidence="11" id="KW-1003">Cell membrane</keyword>
<accession>A0A5K7XL39</accession>
<dbReference type="EMBL" id="AP021861">
    <property type="protein sequence ID" value="BBO33669.1"/>
    <property type="molecule type" value="Genomic_DNA"/>
</dbReference>
<keyword evidence="8 11" id="KW-0406">Ion transport</keyword>
<dbReference type="HAMAP" id="MF_01393">
    <property type="entry name" value="ATP_synth_a_bact"/>
    <property type="match status" value="1"/>
</dbReference>
<evidence type="ECO:0000256" key="6">
    <source>
        <dbReference type="ARBA" id="ARBA00022781"/>
    </source>
</evidence>
<keyword evidence="5 11" id="KW-0812">Transmembrane</keyword>
<evidence type="ECO:0000256" key="1">
    <source>
        <dbReference type="ARBA" id="ARBA00004141"/>
    </source>
</evidence>
<feature type="transmembrane region" description="Helical" evidence="11">
    <location>
        <begin position="259"/>
        <end position="278"/>
    </location>
</feature>
<evidence type="ECO:0000256" key="4">
    <source>
        <dbReference type="ARBA" id="ARBA00022547"/>
    </source>
</evidence>
<keyword evidence="14" id="KW-1185">Reference proteome</keyword>
<dbReference type="GO" id="GO:0045259">
    <property type="term" value="C:proton-transporting ATP synthase complex"/>
    <property type="evidence" value="ECO:0007669"/>
    <property type="project" value="UniProtKB-KW"/>
</dbReference>
<keyword evidence="9 11" id="KW-0472">Membrane</keyword>
<organism evidence="13 14">
    <name type="scientific">Lacipirellula parvula</name>
    <dbReference type="NCBI Taxonomy" id="2650471"/>
    <lineage>
        <taxon>Bacteria</taxon>
        <taxon>Pseudomonadati</taxon>
        <taxon>Planctomycetota</taxon>
        <taxon>Planctomycetia</taxon>
        <taxon>Pirellulales</taxon>
        <taxon>Lacipirellulaceae</taxon>
        <taxon>Lacipirellula</taxon>
    </lineage>
</organism>
<feature type="transmembrane region" description="Helical" evidence="11">
    <location>
        <begin position="195"/>
        <end position="215"/>
    </location>
</feature>
<protein>
    <recommendedName>
        <fullName evidence="11 12">ATP synthase subunit a</fullName>
    </recommendedName>
    <alternativeName>
        <fullName evidence="11">ATP synthase F0 sector subunit a</fullName>
    </alternativeName>
    <alternativeName>
        <fullName evidence="11">F-ATPase subunit 6</fullName>
    </alternativeName>
</protein>
<evidence type="ECO:0000256" key="9">
    <source>
        <dbReference type="ARBA" id="ARBA00023136"/>
    </source>
</evidence>
<comment type="function">
    <text evidence="11 12">Key component of the proton channel; it plays a direct role in the translocation of protons across the membrane.</text>
</comment>
<comment type="similarity">
    <text evidence="2 11 12">Belongs to the ATPase A chain family.</text>
</comment>
<evidence type="ECO:0000313" key="13">
    <source>
        <dbReference type="EMBL" id="BBO33669.1"/>
    </source>
</evidence>
<feature type="transmembrane region" description="Helical" evidence="11">
    <location>
        <begin position="353"/>
        <end position="376"/>
    </location>
</feature>
<feature type="transmembrane region" description="Helical" evidence="11">
    <location>
        <begin position="290"/>
        <end position="313"/>
    </location>
</feature>
<dbReference type="KEGG" id="lpav:PLANPX_3281"/>
<dbReference type="InterPro" id="IPR045083">
    <property type="entry name" value="ATP_synth_F0_asu_bact/mt"/>
</dbReference>
<gene>
    <name evidence="11" type="primary">atpB</name>
    <name evidence="13" type="ORF">PLANPX_3281</name>
</gene>
<feature type="transmembrane region" description="Helical" evidence="11">
    <location>
        <begin position="396"/>
        <end position="421"/>
    </location>
</feature>
<dbReference type="PRINTS" id="PR00123">
    <property type="entry name" value="ATPASEA"/>
</dbReference>
<evidence type="ECO:0000256" key="8">
    <source>
        <dbReference type="ARBA" id="ARBA00023065"/>
    </source>
</evidence>
<dbReference type="GO" id="GO:0016787">
    <property type="term" value="F:hydrolase activity"/>
    <property type="evidence" value="ECO:0007669"/>
    <property type="project" value="UniProtKB-KW"/>
</dbReference>
<reference evidence="14" key="1">
    <citation type="submission" date="2019-10" db="EMBL/GenBank/DDBJ databases">
        <title>Lacipirellula parvula gen. nov., sp. nov., representing a lineage of planctomycetes widespread in freshwater anoxic habitats, and description of the family Lacipirellulaceae.</title>
        <authorList>
            <person name="Dedysh S.N."/>
            <person name="Kulichevskaya I.S."/>
            <person name="Beletsky A.V."/>
            <person name="Rakitin A.L."/>
            <person name="Mardanov A.V."/>
            <person name="Ivanova A.A."/>
            <person name="Saltykova V.X."/>
            <person name="Rijpstra W.I.C."/>
            <person name="Sinninghe Damste J.S."/>
            <person name="Ravin N.V."/>
        </authorList>
    </citation>
    <scope>NUCLEOTIDE SEQUENCE [LARGE SCALE GENOMIC DNA]</scope>
    <source>
        <strain evidence="14">PX69</strain>
    </source>
</reference>
<dbReference type="PANTHER" id="PTHR11410:SF0">
    <property type="entry name" value="ATP SYNTHASE SUBUNIT A"/>
    <property type="match status" value="1"/>
</dbReference>
<evidence type="ECO:0000256" key="5">
    <source>
        <dbReference type="ARBA" id="ARBA00022692"/>
    </source>
</evidence>
<dbReference type="Gene3D" id="1.20.120.220">
    <property type="entry name" value="ATP synthase, F0 complex, subunit A"/>
    <property type="match status" value="1"/>
</dbReference>
<evidence type="ECO:0000313" key="14">
    <source>
        <dbReference type="Proteomes" id="UP000326837"/>
    </source>
</evidence>
<name>A0A5K7XL39_9BACT</name>
<dbReference type="Proteomes" id="UP000326837">
    <property type="component" value="Chromosome"/>
</dbReference>
<keyword evidence="3 11" id="KW-0813">Transport</keyword>
<proteinExistence type="inferred from homology"/>
<dbReference type="InterPro" id="IPR035908">
    <property type="entry name" value="F0_ATP_A_sf"/>
</dbReference>
<evidence type="ECO:0000256" key="10">
    <source>
        <dbReference type="ARBA" id="ARBA00023310"/>
    </source>
</evidence>
<dbReference type="PANTHER" id="PTHR11410">
    <property type="entry name" value="ATP SYNTHASE SUBUNIT A"/>
    <property type="match status" value="1"/>
</dbReference>
<sequence>MSSPILHIKDAYYFEVPRFLKKSELKSRSEFPEHYIRLDSEYQDWEAKRQYEGLAKLKNLQGLPAEASLMSQYHAWVHADGNFAKPFDRFLEEAPSQAWFQKQLDLGTFAKQQAGETEEAWSTRQSRAEALQKSWTTIKTNAENVQEYLDTTPDWSPAKLAEYNHQLDGKILIPQPFGKLKNNYERESGFAISKFMILEAVVALILIAVFTILAAKIRHGKVVRGKLWNMFEAFLLFIRDEIARPAIGHHDADRFVPLLWTIFMFVLGCNLLGMLPWVGAPTGSFSVTFGLAMVTFATVVVAGSIRFGIVGFWKNQVPSMGLPLPLAIFIVPMLFAIEVLGLLIKHLVLSIRLLANMVAGHLVLLAIMGLAVGAAASANWHLTATISVIGSALFSLLELFVAFLQAYVFTFLSALFIGAAVHHH</sequence>
<dbReference type="GO" id="GO:0046933">
    <property type="term" value="F:proton-transporting ATP synthase activity, rotational mechanism"/>
    <property type="evidence" value="ECO:0007669"/>
    <property type="project" value="UniProtKB-UniRule"/>
</dbReference>
<dbReference type="Pfam" id="PF00119">
    <property type="entry name" value="ATP-synt_A"/>
    <property type="match status" value="1"/>
</dbReference>
<dbReference type="GO" id="GO:0005886">
    <property type="term" value="C:plasma membrane"/>
    <property type="evidence" value="ECO:0007669"/>
    <property type="project" value="UniProtKB-SubCell"/>
</dbReference>
<dbReference type="CDD" id="cd00310">
    <property type="entry name" value="ATP-synt_Fo_a_6"/>
    <property type="match status" value="1"/>
</dbReference>
<dbReference type="NCBIfam" id="TIGR01131">
    <property type="entry name" value="ATP_synt_6_or_A"/>
    <property type="match status" value="1"/>
</dbReference>
<dbReference type="AlphaFoldDB" id="A0A5K7XL39"/>
<evidence type="ECO:0000256" key="3">
    <source>
        <dbReference type="ARBA" id="ARBA00022448"/>
    </source>
</evidence>
<evidence type="ECO:0000256" key="7">
    <source>
        <dbReference type="ARBA" id="ARBA00022989"/>
    </source>
</evidence>
<dbReference type="InterPro" id="IPR000568">
    <property type="entry name" value="ATP_synth_F0_asu"/>
</dbReference>
<feature type="transmembrane region" description="Helical" evidence="11">
    <location>
        <begin position="325"/>
        <end position="344"/>
    </location>
</feature>
<keyword evidence="10 11" id="KW-0066">ATP synthesis</keyword>
<dbReference type="RefSeq" id="WP_152099397.1">
    <property type="nucleotide sequence ID" value="NZ_AP021861.1"/>
</dbReference>
<evidence type="ECO:0000256" key="11">
    <source>
        <dbReference type="HAMAP-Rule" id="MF_01393"/>
    </source>
</evidence>
<keyword evidence="6 11" id="KW-0375">Hydrogen ion transport</keyword>
<keyword evidence="13" id="KW-0378">Hydrolase</keyword>
<evidence type="ECO:0000256" key="12">
    <source>
        <dbReference type="RuleBase" id="RU000483"/>
    </source>
</evidence>
<dbReference type="SUPFAM" id="SSF81336">
    <property type="entry name" value="F1F0 ATP synthase subunit A"/>
    <property type="match status" value="1"/>
</dbReference>
<keyword evidence="7 11" id="KW-1133">Transmembrane helix</keyword>